<dbReference type="Proteomes" id="UP001145094">
    <property type="component" value="Unassembled WGS sequence"/>
</dbReference>
<dbReference type="Gene3D" id="3.90.105.50">
    <property type="match status" value="1"/>
</dbReference>
<dbReference type="EMBL" id="BSCH01000001">
    <property type="protein sequence ID" value="GLG88763.1"/>
    <property type="molecule type" value="Genomic_DNA"/>
</dbReference>
<proteinExistence type="predicted"/>
<name>A0A9W6C8C6_9FIRM</name>
<reference evidence="2" key="1">
    <citation type="submission" date="2022-11" db="EMBL/GenBank/DDBJ databases">
        <title>Draft genome sequence of Sellimonas catena strain 12EGH17.</title>
        <authorList>
            <person name="Atsushi H."/>
            <person name="Moriya O."/>
            <person name="Mitsuo S."/>
        </authorList>
    </citation>
    <scope>NUCLEOTIDE SEQUENCE</scope>
    <source>
        <strain evidence="2">12EGH17</strain>
    </source>
</reference>
<reference evidence="2 4" key="5">
    <citation type="journal article" date="2023" name="Int. J. Syst. Evol. Microbiol.">
        <title>Sellimonas catena sp. nov., isolated from human faeces.</title>
        <authorList>
            <person name="Hisatomi A."/>
            <person name="Ohkuma M."/>
            <person name="Sakamoto M."/>
        </authorList>
    </citation>
    <scope>NUCLEOTIDE SEQUENCE [LARGE SCALE GENOMIC DNA]</scope>
    <source>
        <strain evidence="2 4">12EGH17</strain>
        <strain evidence="3">18CBH55</strain>
    </source>
</reference>
<reference evidence="3" key="4">
    <citation type="submission" date="2022-11" db="EMBL/GenBank/DDBJ databases">
        <title>Draft genome sequence of Sellimonas catena strain 18CBH55.</title>
        <authorList>
            <person name="Hisatomi A."/>
            <person name="Ohkuma M."/>
            <person name="Sakamoto M."/>
        </authorList>
    </citation>
    <scope>NUCLEOTIDE SEQUENCE</scope>
    <source>
        <strain evidence="3">18CBH55</strain>
    </source>
</reference>
<dbReference type="Proteomes" id="UP001145145">
    <property type="component" value="Unassembled WGS sequence"/>
</dbReference>
<feature type="domain" description="Helix-turn-helix" evidence="1">
    <location>
        <begin position="15"/>
        <end position="64"/>
    </location>
</feature>
<protein>
    <recommendedName>
        <fullName evidence="1">Helix-turn-helix domain-containing protein</fullName>
    </recommendedName>
</protein>
<dbReference type="InterPro" id="IPR041657">
    <property type="entry name" value="HTH_17"/>
</dbReference>
<sequence>MTNIPVRERKIEKQLLNIKEICLYLGIGQTKARELVRGNNGFGVQIGNRWYANKKELDRWLEKNTA</sequence>
<evidence type="ECO:0000313" key="2">
    <source>
        <dbReference type="EMBL" id="GLG04577.1"/>
    </source>
</evidence>
<accession>A0A9W6C8C6</accession>
<dbReference type="InterPro" id="IPR038148">
    <property type="entry name" value="Tn1545/Tn916_Xis"/>
</dbReference>
<dbReference type="AlphaFoldDB" id="A0A9W6C8C6"/>
<evidence type="ECO:0000313" key="4">
    <source>
        <dbReference type="Proteomes" id="UP001145145"/>
    </source>
</evidence>
<evidence type="ECO:0000313" key="3">
    <source>
        <dbReference type="EMBL" id="GLG88763.1"/>
    </source>
</evidence>
<gene>
    <name evidence="2" type="ORF">Selli1_17510</name>
    <name evidence="3" type="ORF">Selli2_01890</name>
</gene>
<keyword evidence="4" id="KW-1185">Reference proteome</keyword>
<dbReference type="EMBL" id="BSBO01000016">
    <property type="protein sequence ID" value="GLG04577.1"/>
    <property type="molecule type" value="Genomic_DNA"/>
</dbReference>
<evidence type="ECO:0000259" key="1">
    <source>
        <dbReference type="Pfam" id="PF12728"/>
    </source>
</evidence>
<comment type="caution">
    <text evidence="2">The sequence shown here is derived from an EMBL/GenBank/DDBJ whole genome shotgun (WGS) entry which is preliminary data.</text>
</comment>
<reference evidence="2" key="2">
    <citation type="submission" date="2022-11" db="EMBL/GenBank/DDBJ databases">
        <title>Draft genome sequence of Sellimonas catena strain 12EGH17.</title>
        <authorList>
            <person name="Hisatomi A."/>
            <person name="Ohkuma M."/>
            <person name="Sakamoto M."/>
        </authorList>
    </citation>
    <scope>NUCLEOTIDE SEQUENCE</scope>
    <source>
        <strain evidence="2">12EGH17</strain>
    </source>
</reference>
<dbReference type="Pfam" id="PF12728">
    <property type="entry name" value="HTH_17"/>
    <property type="match status" value="1"/>
</dbReference>
<dbReference type="RefSeq" id="WP_144018242.1">
    <property type="nucleotide sequence ID" value="NZ_BSBO01000016.1"/>
</dbReference>
<organism evidence="2 4">
    <name type="scientific">Sellimonas catena</name>
    <dbReference type="NCBI Taxonomy" id="2994035"/>
    <lineage>
        <taxon>Bacteria</taxon>
        <taxon>Bacillati</taxon>
        <taxon>Bacillota</taxon>
        <taxon>Clostridia</taxon>
        <taxon>Lachnospirales</taxon>
        <taxon>Lachnospiraceae</taxon>
        <taxon>Sellimonas</taxon>
    </lineage>
</organism>
<reference evidence="3" key="3">
    <citation type="submission" date="2022-11" db="EMBL/GenBank/DDBJ databases">
        <title>Draft genome sequence of Sellimonas catena strain 18CBH55.</title>
        <authorList>
            <person name="Atsushi H."/>
            <person name="Moriya O."/>
            <person name="Mitsuo S."/>
        </authorList>
    </citation>
    <scope>NUCLEOTIDE SEQUENCE</scope>
    <source>
        <strain evidence="3">18CBH55</strain>
    </source>
</reference>